<reference evidence="1 2" key="2">
    <citation type="journal article" date="2022" name="Mol. Ecol. Resour.">
        <title>The genomes of chicory, endive, great burdock and yacon provide insights into Asteraceae paleo-polyploidization history and plant inulin production.</title>
        <authorList>
            <person name="Fan W."/>
            <person name="Wang S."/>
            <person name="Wang H."/>
            <person name="Wang A."/>
            <person name="Jiang F."/>
            <person name="Liu H."/>
            <person name="Zhao H."/>
            <person name="Xu D."/>
            <person name="Zhang Y."/>
        </authorList>
    </citation>
    <scope>NUCLEOTIDE SEQUENCE [LARGE SCALE GENOMIC DNA]</scope>
    <source>
        <strain evidence="2">cv. Punajuju</strain>
        <tissue evidence="1">Leaves</tissue>
    </source>
</reference>
<evidence type="ECO:0000313" key="1">
    <source>
        <dbReference type="EMBL" id="KAI3721062.1"/>
    </source>
</evidence>
<gene>
    <name evidence="1" type="ORF">L2E82_32065</name>
</gene>
<evidence type="ECO:0000313" key="2">
    <source>
        <dbReference type="Proteomes" id="UP001055811"/>
    </source>
</evidence>
<sequence>MIGKSTKVEILSVMKDRTTMRDDKEMDLVAHSGGGMRLGPGAKLGWIGIQLEIHFMSMEACCCEREWGGSRVEDSNMYPCSYLLYNIISLHEYKYYSSRVIQVKSTTDA</sequence>
<name>A0ACB9BG73_CICIN</name>
<protein>
    <submittedName>
        <fullName evidence="1">Uncharacterized protein</fullName>
    </submittedName>
</protein>
<dbReference type="Proteomes" id="UP001055811">
    <property type="component" value="Linkage Group LG06"/>
</dbReference>
<accession>A0ACB9BG73</accession>
<organism evidence="1 2">
    <name type="scientific">Cichorium intybus</name>
    <name type="common">Chicory</name>
    <dbReference type="NCBI Taxonomy" id="13427"/>
    <lineage>
        <taxon>Eukaryota</taxon>
        <taxon>Viridiplantae</taxon>
        <taxon>Streptophyta</taxon>
        <taxon>Embryophyta</taxon>
        <taxon>Tracheophyta</taxon>
        <taxon>Spermatophyta</taxon>
        <taxon>Magnoliopsida</taxon>
        <taxon>eudicotyledons</taxon>
        <taxon>Gunneridae</taxon>
        <taxon>Pentapetalae</taxon>
        <taxon>asterids</taxon>
        <taxon>campanulids</taxon>
        <taxon>Asterales</taxon>
        <taxon>Asteraceae</taxon>
        <taxon>Cichorioideae</taxon>
        <taxon>Cichorieae</taxon>
        <taxon>Cichoriinae</taxon>
        <taxon>Cichorium</taxon>
    </lineage>
</organism>
<reference evidence="2" key="1">
    <citation type="journal article" date="2022" name="Mol. Ecol. Resour.">
        <title>The genomes of chicory, endive, great burdock and yacon provide insights into Asteraceae palaeo-polyploidization history and plant inulin production.</title>
        <authorList>
            <person name="Fan W."/>
            <person name="Wang S."/>
            <person name="Wang H."/>
            <person name="Wang A."/>
            <person name="Jiang F."/>
            <person name="Liu H."/>
            <person name="Zhao H."/>
            <person name="Xu D."/>
            <person name="Zhang Y."/>
        </authorList>
    </citation>
    <scope>NUCLEOTIDE SEQUENCE [LARGE SCALE GENOMIC DNA]</scope>
    <source>
        <strain evidence="2">cv. Punajuju</strain>
    </source>
</reference>
<keyword evidence="2" id="KW-1185">Reference proteome</keyword>
<dbReference type="EMBL" id="CM042014">
    <property type="protein sequence ID" value="KAI3721062.1"/>
    <property type="molecule type" value="Genomic_DNA"/>
</dbReference>
<proteinExistence type="predicted"/>
<comment type="caution">
    <text evidence="1">The sequence shown here is derived from an EMBL/GenBank/DDBJ whole genome shotgun (WGS) entry which is preliminary data.</text>
</comment>